<keyword evidence="1" id="KW-0677">Repeat</keyword>
<sequence length="622" mass="67679">MRDWMKRAVAIAIAVIFVLSTIMVSFGAEMSDVSSHWSKAYVNEMVNKGIITGYTDGTFKPEAPVSRLEAIVMISRLYSSAEIDSVYASSKALYEADFKKYAIPAWAQKSLVFTMQKGLVPSSILTNVMSGDKQLEAKRYEIPVYLGRALGFSDDSKVYVLDFEDADKIPKSALPYIGYMADKKIVSGQTNYPSTSVLFNSYGIVKRGEMAKMLKLTADIMGTPSQPVVAPTDEAVISIKGTVYSVSQSNGSITLIVENSAGTKLTFKNTSSAVAVTKVSSAVSISDIASGMEVELEVSGDKLYSVEIKESSTSSSNLEGYFQKTYFKLESDGSNRAYVVIEVDGSDKEYPVGTNIKVTLDGKASNVYSLSADDKVSFEVASGAVTEVEAFSKSGSASGYVKKIDSNGKYMIITDKKDDDVDYRFNIDSKADVERNGEDAELSDVRVGDDVTLSLKYAVITAIDAESVTSKVTGVLKEIVISGEPKVTIQDEDKKLVTYQLSPEFEVEIDGKSAGLYDLRLNYELVLRLETDIVKTIEADDQVVISTITGEIESISTSDDTIKLTDSSTKKTVYVRYTSNTTLEDYDGDTLRESGFSRGDIISVIGTDNVGSFSADRIIKIK</sequence>
<dbReference type="Pfam" id="PF00395">
    <property type="entry name" value="SLH"/>
    <property type="match status" value="1"/>
</dbReference>
<gene>
    <name evidence="3" type="ORF">EAL2_c03630</name>
</gene>
<evidence type="ECO:0000259" key="2">
    <source>
        <dbReference type="PROSITE" id="PS51272"/>
    </source>
</evidence>
<evidence type="ECO:0000313" key="3">
    <source>
        <dbReference type="EMBL" id="AHM55666.1"/>
    </source>
</evidence>
<evidence type="ECO:0000313" key="4">
    <source>
        <dbReference type="Proteomes" id="UP000019591"/>
    </source>
</evidence>
<dbReference type="HOGENOM" id="CLU_439257_0_0_9"/>
<name>W8U3Y8_PEPAC</name>
<dbReference type="PANTHER" id="PTHR43308:SF5">
    <property type="entry name" value="S-LAYER PROTEIN _ PEPTIDOGLYCAN ENDO-BETA-N-ACETYLGLUCOSAMINIDASE"/>
    <property type="match status" value="1"/>
</dbReference>
<dbReference type="STRING" id="1286171.EAL2_c03630"/>
<dbReference type="InterPro" id="IPR001119">
    <property type="entry name" value="SLH_dom"/>
</dbReference>
<feature type="domain" description="SLH" evidence="2">
    <location>
        <begin position="25"/>
        <end position="88"/>
    </location>
</feature>
<dbReference type="RefSeq" id="WP_025434704.1">
    <property type="nucleotide sequence ID" value="NZ_CP007452.1"/>
</dbReference>
<dbReference type="eggNOG" id="COG1352">
    <property type="taxonomic scope" value="Bacteria"/>
</dbReference>
<dbReference type="InterPro" id="IPR051465">
    <property type="entry name" value="Cell_Envelope_Struct_Comp"/>
</dbReference>
<dbReference type="PROSITE" id="PS51272">
    <property type="entry name" value="SLH"/>
    <property type="match status" value="2"/>
</dbReference>
<accession>W8U3Y8</accession>
<evidence type="ECO:0000256" key="1">
    <source>
        <dbReference type="ARBA" id="ARBA00022737"/>
    </source>
</evidence>
<organism evidence="3 4">
    <name type="scientific">Peptoclostridium acidaminophilum DSM 3953</name>
    <dbReference type="NCBI Taxonomy" id="1286171"/>
    <lineage>
        <taxon>Bacteria</taxon>
        <taxon>Bacillati</taxon>
        <taxon>Bacillota</taxon>
        <taxon>Clostridia</taxon>
        <taxon>Peptostreptococcales</taxon>
        <taxon>Peptoclostridiaceae</taxon>
        <taxon>Peptoclostridium</taxon>
    </lineage>
</organism>
<dbReference type="AlphaFoldDB" id="W8U3Y8"/>
<dbReference type="Proteomes" id="UP000019591">
    <property type="component" value="Chromosome"/>
</dbReference>
<keyword evidence="4" id="KW-1185">Reference proteome</keyword>
<dbReference type="OrthoDB" id="2065578at2"/>
<dbReference type="KEGG" id="eac:EAL2_c03630"/>
<dbReference type="PANTHER" id="PTHR43308">
    <property type="entry name" value="OUTER MEMBRANE PROTEIN ALPHA-RELATED"/>
    <property type="match status" value="1"/>
</dbReference>
<protein>
    <recommendedName>
        <fullName evidence="2">SLH domain-containing protein</fullName>
    </recommendedName>
</protein>
<proteinExistence type="predicted"/>
<dbReference type="PATRIC" id="fig|1286171.3.peg.303"/>
<reference evidence="3 4" key="1">
    <citation type="journal article" date="2014" name="Genome Announc.">
        <title>Complete Genome Sequence of Amino Acid-Utilizing Eubacterium acidaminophilum al-2 (DSM 3953).</title>
        <authorList>
            <person name="Poehlein A."/>
            <person name="Andreesen J.R."/>
            <person name="Daniel R."/>
        </authorList>
    </citation>
    <scope>NUCLEOTIDE SEQUENCE [LARGE SCALE GENOMIC DNA]</scope>
    <source>
        <strain evidence="3 4">DSM 3953</strain>
    </source>
</reference>
<dbReference type="EMBL" id="CP007452">
    <property type="protein sequence ID" value="AHM55666.1"/>
    <property type="molecule type" value="Genomic_DNA"/>
</dbReference>
<feature type="domain" description="SLH" evidence="2">
    <location>
        <begin position="160"/>
        <end position="228"/>
    </location>
</feature>